<gene>
    <name evidence="2" type="ORF">KHLLAP_LOCUS1444</name>
</gene>
<dbReference type="AlphaFoldDB" id="A0AAI8V9T3"/>
<feature type="region of interest" description="Disordered" evidence="1">
    <location>
        <begin position="31"/>
        <end position="57"/>
    </location>
</feature>
<name>A0AAI8V9T3_9PEZI</name>
<keyword evidence="3" id="KW-1185">Reference proteome</keyword>
<evidence type="ECO:0000313" key="2">
    <source>
        <dbReference type="EMBL" id="CAJ2500976.1"/>
    </source>
</evidence>
<evidence type="ECO:0000313" key="3">
    <source>
        <dbReference type="Proteomes" id="UP001295740"/>
    </source>
</evidence>
<sequence>MRFNDCSDEEESYYSYGSAHTLEKAVCDPMNAADTTSNDHGSSLARAVNDYPSGPPS</sequence>
<reference evidence="2" key="1">
    <citation type="submission" date="2023-10" db="EMBL/GenBank/DDBJ databases">
        <authorList>
            <person name="Hackl T."/>
        </authorList>
    </citation>
    <scope>NUCLEOTIDE SEQUENCE</scope>
</reference>
<protein>
    <submittedName>
        <fullName evidence="2">Uu.00g038290.m01.CDS01</fullName>
    </submittedName>
</protein>
<comment type="caution">
    <text evidence="2">The sequence shown here is derived from an EMBL/GenBank/DDBJ whole genome shotgun (WGS) entry which is preliminary data.</text>
</comment>
<evidence type="ECO:0000256" key="1">
    <source>
        <dbReference type="SAM" id="MobiDB-lite"/>
    </source>
</evidence>
<dbReference type="Proteomes" id="UP001295740">
    <property type="component" value="Unassembled WGS sequence"/>
</dbReference>
<organism evidence="2 3">
    <name type="scientific">Anthostomella pinea</name>
    <dbReference type="NCBI Taxonomy" id="933095"/>
    <lineage>
        <taxon>Eukaryota</taxon>
        <taxon>Fungi</taxon>
        <taxon>Dikarya</taxon>
        <taxon>Ascomycota</taxon>
        <taxon>Pezizomycotina</taxon>
        <taxon>Sordariomycetes</taxon>
        <taxon>Xylariomycetidae</taxon>
        <taxon>Xylariales</taxon>
        <taxon>Xylariaceae</taxon>
        <taxon>Anthostomella</taxon>
    </lineage>
</organism>
<proteinExistence type="predicted"/>
<dbReference type="EMBL" id="CAUWAG010000003">
    <property type="protein sequence ID" value="CAJ2500976.1"/>
    <property type="molecule type" value="Genomic_DNA"/>
</dbReference>
<accession>A0AAI8V9T3</accession>